<sequence>MATLRVPLRAAAVSLAASGLIVAALLPLHPSIFDRPIGEVVADTPLWTAIHFAGIVAFPLAVIGAAGIVAAHGERMGRLGRIGLLATLIGAFGGMALAALETLAFPVLAERSPELLAIDGPLVASWQFVVFGLLALAWPVGLALIGLSAMRAGRYPRPAGLLLAIGGPAFLLLAGPFVPVAGVLASLLFGGVQVWWGVLLWRTERRRN</sequence>
<feature type="transmembrane region" description="Helical" evidence="1">
    <location>
        <begin position="46"/>
        <end position="70"/>
    </location>
</feature>
<accession>A0ABV6RXP9</accession>
<keyword evidence="1" id="KW-0812">Transmembrane</keyword>
<feature type="transmembrane region" description="Helical" evidence="1">
    <location>
        <begin position="82"/>
        <end position="105"/>
    </location>
</feature>
<feature type="transmembrane region" description="Helical" evidence="1">
    <location>
        <begin position="159"/>
        <end position="177"/>
    </location>
</feature>
<protein>
    <recommendedName>
        <fullName evidence="4">DUF4386 family protein</fullName>
    </recommendedName>
</protein>
<dbReference type="EMBL" id="JBHLTG010000009">
    <property type="protein sequence ID" value="MFC0681746.1"/>
    <property type="molecule type" value="Genomic_DNA"/>
</dbReference>
<dbReference type="Proteomes" id="UP001589896">
    <property type="component" value="Unassembled WGS sequence"/>
</dbReference>
<evidence type="ECO:0000256" key="1">
    <source>
        <dbReference type="SAM" id="Phobius"/>
    </source>
</evidence>
<proteinExistence type="predicted"/>
<reference evidence="2 3" key="1">
    <citation type="submission" date="2024-09" db="EMBL/GenBank/DDBJ databases">
        <authorList>
            <person name="Sun Q."/>
            <person name="Mori K."/>
        </authorList>
    </citation>
    <scope>NUCLEOTIDE SEQUENCE [LARGE SCALE GENOMIC DNA]</scope>
    <source>
        <strain evidence="2 3">KCTC 23076</strain>
    </source>
</reference>
<evidence type="ECO:0008006" key="4">
    <source>
        <dbReference type="Google" id="ProtNLM"/>
    </source>
</evidence>
<keyword evidence="3" id="KW-1185">Reference proteome</keyword>
<evidence type="ECO:0000313" key="2">
    <source>
        <dbReference type="EMBL" id="MFC0681746.1"/>
    </source>
</evidence>
<keyword evidence="1" id="KW-1133">Transmembrane helix</keyword>
<feature type="transmembrane region" description="Helical" evidence="1">
    <location>
        <begin position="183"/>
        <end position="201"/>
    </location>
</feature>
<evidence type="ECO:0000313" key="3">
    <source>
        <dbReference type="Proteomes" id="UP001589896"/>
    </source>
</evidence>
<feature type="transmembrane region" description="Helical" evidence="1">
    <location>
        <begin position="125"/>
        <end position="147"/>
    </location>
</feature>
<gene>
    <name evidence="2" type="ORF">ACFFGH_28275</name>
</gene>
<organism evidence="2 3">
    <name type="scientific">Lysobacter korlensis</name>
    <dbReference type="NCBI Taxonomy" id="553636"/>
    <lineage>
        <taxon>Bacteria</taxon>
        <taxon>Pseudomonadati</taxon>
        <taxon>Pseudomonadota</taxon>
        <taxon>Gammaproteobacteria</taxon>
        <taxon>Lysobacterales</taxon>
        <taxon>Lysobacteraceae</taxon>
        <taxon>Lysobacter</taxon>
    </lineage>
</organism>
<name>A0ABV6RXP9_9GAMM</name>
<comment type="caution">
    <text evidence="2">The sequence shown here is derived from an EMBL/GenBank/DDBJ whole genome shotgun (WGS) entry which is preliminary data.</text>
</comment>
<dbReference type="RefSeq" id="WP_386674933.1">
    <property type="nucleotide sequence ID" value="NZ_JBHLTG010000009.1"/>
</dbReference>
<keyword evidence="1" id="KW-0472">Membrane</keyword>